<evidence type="ECO:0000256" key="4">
    <source>
        <dbReference type="SAM" id="Phobius"/>
    </source>
</evidence>
<dbReference type="RefSeq" id="WP_149756805.1">
    <property type="nucleotide sequence ID" value="NZ_FOMS01000010.1"/>
</dbReference>
<keyword evidence="2 4" id="KW-1133">Transmembrane helix</keyword>
<feature type="domain" description="HIG1" evidence="5">
    <location>
        <begin position="1"/>
        <end position="68"/>
    </location>
</feature>
<evidence type="ECO:0000259" key="5">
    <source>
        <dbReference type="PROSITE" id="PS51503"/>
    </source>
</evidence>
<dbReference type="OrthoDB" id="7284889at2"/>
<evidence type="ECO:0000313" key="7">
    <source>
        <dbReference type="Proteomes" id="UP000325289"/>
    </source>
</evidence>
<accession>A0A1I2APF8</accession>
<dbReference type="NCBIfam" id="NF033233">
    <property type="entry name" value="twin_helix"/>
    <property type="match status" value="1"/>
</dbReference>
<sequence>MADDPLFILMAVVMLAVVVILMTGIGGFAKGGEFNKKYANKLMRWRIAAQFVAVILILLFVWVRGGGS</sequence>
<feature type="transmembrane region" description="Helical" evidence="4">
    <location>
        <begin position="6"/>
        <end position="26"/>
    </location>
</feature>
<feature type="transmembrane region" description="Helical" evidence="4">
    <location>
        <begin position="47"/>
        <end position="65"/>
    </location>
</feature>
<evidence type="ECO:0000313" key="6">
    <source>
        <dbReference type="EMBL" id="SFE45746.1"/>
    </source>
</evidence>
<evidence type="ECO:0000256" key="2">
    <source>
        <dbReference type="ARBA" id="ARBA00022989"/>
    </source>
</evidence>
<evidence type="ECO:0000256" key="1">
    <source>
        <dbReference type="ARBA" id="ARBA00022692"/>
    </source>
</evidence>
<name>A0A1I2APF8_9RHOB</name>
<keyword evidence="1 4" id="KW-0812">Transmembrane</keyword>
<protein>
    <submittedName>
        <fullName evidence="6">Hypoxia induced protein conserved region</fullName>
    </submittedName>
</protein>
<keyword evidence="7" id="KW-1185">Reference proteome</keyword>
<reference evidence="6 7" key="1">
    <citation type="submission" date="2016-10" db="EMBL/GenBank/DDBJ databases">
        <authorList>
            <person name="Varghese N."/>
            <person name="Submissions S."/>
        </authorList>
    </citation>
    <scope>NUCLEOTIDE SEQUENCE [LARGE SCALE GENOMIC DNA]</scope>
    <source>
        <strain evidence="7">YIM D21,KCTC 23444,ACCC 10710</strain>
    </source>
</reference>
<dbReference type="Proteomes" id="UP000325289">
    <property type="component" value="Unassembled WGS sequence"/>
</dbReference>
<proteinExistence type="predicted"/>
<dbReference type="Pfam" id="PF04588">
    <property type="entry name" value="HIG_1_N"/>
    <property type="match status" value="1"/>
</dbReference>
<dbReference type="EMBL" id="FOMS01000010">
    <property type="protein sequence ID" value="SFE45746.1"/>
    <property type="molecule type" value="Genomic_DNA"/>
</dbReference>
<organism evidence="6 7">
    <name type="scientific">Roseivivax sediminis</name>
    <dbReference type="NCBI Taxonomy" id="936889"/>
    <lineage>
        <taxon>Bacteria</taxon>
        <taxon>Pseudomonadati</taxon>
        <taxon>Pseudomonadota</taxon>
        <taxon>Alphaproteobacteria</taxon>
        <taxon>Rhodobacterales</taxon>
        <taxon>Roseobacteraceae</taxon>
        <taxon>Roseivivax</taxon>
    </lineage>
</organism>
<keyword evidence="3 4" id="KW-0472">Membrane</keyword>
<dbReference type="PROSITE" id="PS51503">
    <property type="entry name" value="HIG1"/>
    <property type="match status" value="1"/>
</dbReference>
<evidence type="ECO:0000256" key="3">
    <source>
        <dbReference type="ARBA" id="ARBA00023136"/>
    </source>
</evidence>
<dbReference type="InterPro" id="IPR007667">
    <property type="entry name" value="Hypoxia_induced_domain"/>
</dbReference>
<gene>
    <name evidence="6" type="ORF">SAMN04515678_1105</name>
</gene>
<dbReference type="AlphaFoldDB" id="A0A1I2APF8"/>